<dbReference type="EMBL" id="LSRP01000118">
    <property type="protein sequence ID" value="OJF92368.1"/>
    <property type="molecule type" value="Genomic_DNA"/>
</dbReference>
<evidence type="ECO:0000256" key="2">
    <source>
        <dbReference type="ARBA" id="ARBA00007330"/>
    </source>
</evidence>
<keyword evidence="3 6" id="KW-0285">Flavoprotein</keyword>
<dbReference type="NCBIfam" id="NF008899">
    <property type="entry name" value="PRK12266.1"/>
    <property type="match status" value="1"/>
</dbReference>
<comment type="caution">
    <text evidence="9">The sequence shown here is derived from an EMBL/GenBank/DDBJ whole genome shotgun (WGS) entry which is preliminary data.</text>
</comment>
<dbReference type="PRINTS" id="PR01001">
    <property type="entry name" value="FADG3PDH"/>
</dbReference>
<comment type="cofactor">
    <cofactor evidence="1 6">
        <name>FAD</name>
        <dbReference type="ChEBI" id="CHEBI:57692"/>
    </cofactor>
</comment>
<dbReference type="Pfam" id="PF16901">
    <property type="entry name" value="DAO_C"/>
    <property type="match status" value="1"/>
</dbReference>
<evidence type="ECO:0000256" key="4">
    <source>
        <dbReference type="ARBA" id="ARBA00022827"/>
    </source>
</evidence>
<dbReference type="GO" id="GO:0009331">
    <property type="term" value="C:glycerol-3-phosphate dehydrogenase (FAD) complex"/>
    <property type="evidence" value="ECO:0007669"/>
    <property type="project" value="UniProtKB-UniRule"/>
</dbReference>
<comment type="catalytic activity">
    <reaction evidence="6">
        <text>a quinone + sn-glycerol 3-phosphate = dihydroxyacetone phosphate + a quinol</text>
        <dbReference type="Rhea" id="RHEA:18977"/>
        <dbReference type="ChEBI" id="CHEBI:24646"/>
        <dbReference type="ChEBI" id="CHEBI:57597"/>
        <dbReference type="ChEBI" id="CHEBI:57642"/>
        <dbReference type="ChEBI" id="CHEBI:132124"/>
        <dbReference type="EC" id="1.1.5.3"/>
    </reaction>
</comment>
<evidence type="ECO:0000313" key="9">
    <source>
        <dbReference type="EMBL" id="OJF92368.1"/>
    </source>
</evidence>
<dbReference type="AlphaFoldDB" id="A0A657LPE5"/>
<dbReference type="GO" id="GO:0004368">
    <property type="term" value="F:glycerol-3-phosphate dehydrogenase (quinone) activity"/>
    <property type="evidence" value="ECO:0007669"/>
    <property type="project" value="UniProtKB-EC"/>
</dbReference>
<evidence type="ECO:0000256" key="1">
    <source>
        <dbReference type="ARBA" id="ARBA00001974"/>
    </source>
</evidence>
<proteinExistence type="inferred from homology"/>
<keyword evidence="5 6" id="KW-0560">Oxidoreductase</keyword>
<dbReference type="GO" id="GO:0046168">
    <property type="term" value="P:glycerol-3-phosphate catabolic process"/>
    <property type="evidence" value="ECO:0007669"/>
    <property type="project" value="TreeGrafter"/>
</dbReference>
<evidence type="ECO:0000313" key="10">
    <source>
        <dbReference type="Proteomes" id="UP000182661"/>
    </source>
</evidence>
<dbReference type="Gene3D" id="3.30.9.10">
    <property type="entry name" value="D-Amino Acid Oxidase, subunit A, domain 2"/>
    <property type="match status" value="1"/>
</dbReference>
<evidence type="ECO:0000256" key="5">
    <source>
        <dbReference type="ARBA" id="ARBA00023002"/>
    </source>
</evidence>
<dbReference type="InterPro" id="IPR036188">
    <property type="entry name" value="FAD/NAD-bd_sf"/>
</dbReference>
<dbReference type="PROSITE" id="PS00977">
    <property type="entry name" value="FAD_G3PDH_1"/>
    <property type="match status" value="1"/>
</dbReference>
<gene>
    <name evidence="9" type="ORF">AX760_06535</name>
</gene>
<protein>
    <recommendedName>
        <fullName evidence="6">Glycerol-3-phosphate dehydrogenase</fullName>
        <ecNumber evidence="6">1.1.5.3</ecNumber>
    </recommendedName>
</protein>
<comment type="similarity">
    <text evidence="2 6">Belongs to the FAD-dependent glycerol-3-phosphate dehydrogenase family.</text>
</comment>
<dbReference type="InterPro" id="IPR031656">
    <property type="entry name" value="DAO_C"/>
</dbReference>
<name>A0A657LPE5_9HYPH</name>
<dbReference type="PANTHER" id="PTHR11985">
    <property type="entry name" value="GLYCEROL-3-PHOSPHATE DEHYDROGENASE"/>
    <property type="match status" value="1"/>
</dbReference>
<dbReference type="SUPFAM" id="SSF51905">
    <property type="entry name" value="FAD/NAD(P)-binding domain"/>
    <property type="match status" value="1"/>
</dbReference>
<dbReference type="OrthoDB" id="9766796at2"/>
<reference evidence="9 10" key="1">
    <citation type="submission" date="2016-02" db="EMBL/GenBank/DDBJ databases">
        <title>Genome sequencing of a beta-galactosidase producing bacteria Rhizobium sp. 59.</title>
        <authorList>
            <person name="Wang D."/>
            <person name="Kot W."/>
            <person name="Qin Y."/>
            <person name="Hansen L."/>
            <person name="Naqvi K."/>
            <person name="Rensing C."/>
        </authorList>
    </citation>
    <scope>NUCLEOTIDE SEQUENCE [LARGE SCALE GENOMIC DNA]</scope>
    <source>
        <strain evidence="9 10">59</strain>
    </source>
</reference>
<evidence type="ECO:0000259" key="7">
    <source>
        <dbReference type="Pfam" id="PF01266"/>
    </source>
</evidence>
<dbReference type="RefSeq" id="WP_071835042.1">
    <property type="nucleotide sequence ID" value="NZ_LSRP01000118.1"/>
</dbReference>
<dbReference type="NCBIfam" id="NF009906">
    <property type="entry name" value="PRK13369.1"/>
    <property type="match status" value="1"/>
</dbReference>
<dbReference type="InterPro" id="IPR006076">
    <property type="entry name" value="FAD-dep_OxRdtase"/>
</dbReference>
<keyword evidence="10" id="KW-1185">Reference proteome</keyword>
<sequence>MSAENGIVDLFIIGGGVNGAGIARDAAGRGMSVILCEKDDLAQGTSSRSGKLVHGGLRYLEYYEFRLVREALIEREVLLESAPHIIWPMRFVLPHSSSDRPAWLVRLGLFLYDHLGGRKRLPGTRTLNLATAPEGAPIKPEYRKGFEYSDCWVDDARLVLLNALDASQRGAQVHTRTACTSVRRNGDLWDIEMTEGATGRKIPVRARCVVNTAGPWVNDIIGRVAGLNSARNVRLVKGSHIIVPKFWEGRQAYLVQNPDKRVIFINPYENDLALIGTTDIPYEGRPEDVKADASEIDYLITSVNRYFKQQLAASDIVHSFSGVRPLYDDNAENPSAVTRDYIFEVDARNGSAPLLSVFGGKITTFRKLSEHALEKIRPFFPAMAQGWTSRGALPGGDMPAADFEQFLGDLRARYRWLPMDLAKHYARLYGTRAHALIGSATCLADLGQVFGRLLREREALFLMETEWAQTPQDILERRTKHGLHMTQGERDAFASWCEQQLKAA</sequence>
<accession>A0A657LPE5</accession>
<evidence type="ECO:0000256" key="3">
    <source>
        <dbReference type="ARBA" id="ARBA00022630"/>
    </source>
</evidence>
<dbReference type="Gene3D" id="1.10.8.870">
    <property type="entry name" value="Alpha-glycerophosphate oxidase, cap domain"/>
    <property type="match status" value="1"/>
</dbReference>
<dbReference type="InterPro" id="IPR038299">
    <property type="entry name" value="DAO_C_sf"/>
</dbReference>
<feature type="domain" description="Alpha-glycerophosphate oxidase C-terminal" evidence="8">
    <location>
        <begin position="388"/>
        <end position="488"/>
    </location>
</feature>
<dbReference type="EC" id="1.1.5.3" evidence="6"/>
<dbReference type="Gene3D" id="3.50.50.60">
    <property type="entry name" value="FAD/NAD(P)-binding domain"/>
    <property type="match status" value="1"/>
</dbReference>
<evidence type="ECO:0000259" key="8">
    <source>
        <dbReference type="Pfam" id="PF16901"/>
    </source>
</evidence>
<organism evidence="9 10">
    <name type="scientific">Pararhizobium antarcticum</name>
    <dbReference type="NCBI Taxonomy" id="1798805"/>
    <lineage>
        <taxon>Bacteria</taxon>
        <taxon>Pseudomonadati</taxon>
        <taxon>Pseudomonadota</taxon>
        <taxon>Alphaproteobacteria</taxon>
        <taxon>Hyphomicrobiales</taxon>
        <taxon>Rhizobiaceae</taxon>
        <taxon>Rhizobium/Agrobacterium group</taxon>
        <taxon>Pararhizobium</taxon>
    </lineage>
</organism>
<dbReference type="Pfam" id="PF01266">
    <property type="entry name" value="DAO"/>
    <property type="match status" value="1"/>
</dbReference>
<feature type="domain" description="FAD dependent oxidoreductase" evidence="7">
    <location>
        <begin position="9"/>
        <end position="333"/>
    </location>
</feature>
<dbReference type="Proteomes" id="UP000182661">
    <property type="component" value="Unassembled WGS sequence"/>
</dbReference>
<dbReference type="InterPro" id="IPR000447">
    <property type="entry name" value="G3P_DH_FAD-dep"/>
</dbReference>
<evidence type="ECO:0000256" key="6">
    <source>
        <dbReference type="RuleBase" id="RU361217"/>
    </source>
</evidence>
<keyword evidence="4" id="KW-0274">FAD</keyword>
<dbReference type="PANTHER" id="PTHR11985:SF15">
    <property type="entry name" value="GLYCEROL-3-PHOSPHATE DEHYDROGENASE, MITOCHONDRIAL"/>
    <property type="match status" value="1"/>
</dbReference>